<keyword evidence="1 2" id="KW-0812">Transmembrane</keyword>
<keyword evidence="1" id="KW-1133">Transmembrane helix</keyword>
<protein>
    <submittedName>
        <fullName evidence="2">Transmembrane domain-containing protein</fullName>
    </submittedName>
</protein>
<keyword evidence="3" id="KW-1185">Reference proteome</keyword>
<dbReference type="EMBL" id="LT994651">
    <property type="protein sequence ID" value="SPN79220.1"/>
    <property type="molecule type" value="Genomic_DNA"/>
</dbReference>
<evidence type="ECO:0000256" key="1">
    <source>
        <dbReference type="SAM" id="Phobius"/>
    </source>
</evidence>
<evidence type="ECO:0000313" key="3">
    <source>
        <dbReference type="Proteomes" id="UP000273054"/>
    </source>
</evidence>
<organism evidence="2">
    <name type="scientific">Brazilian cedratvirus IHUMI</name>
    <dbReference type="NCBI Taxonomy" id="2126980"/>
    <lineage>
        <taxon>Viruses</taxon>
        <taxon>Pithoviruses</taxon>
        <taxon>Orthocedratvirinae</taxon>
        <taxon>Alphacedratvirus</taxon>
        <taxon>Alphacedratvirus brasiliense</taxon>
    </lineage>
</organism>
<accession>A0A2R8FE71</accession>
<reference evidence="2" key="1">
    <citation type="submission" date="2018-03" db="EMBL/GenBank/DDBJ databases">
        <authorList>
            <consortium name="Urmite Genomes"/>
        </authorList>
    </citation>
    <scope>NUCLEOTIDE SEQUENCE [LARGE SCALE GENOMIC DNA]</scope>
    <source>
        <strain evidence="2">IHUMI-27.7</strain>
    </source>
</reference>
<sequence length="52" mass="5952">MIALLFISLLFLISPGVIELSALIMLLVFPQRLLEILAIYGLFFPFLMLLRN</sequence>
<proteinExistence type="predicted"/>
<dbReference type="Proteomes" id="UP000273054">
    <property type="component" value="Segment"/>
</dbReference>
<feature type="transmembrane region" description="Helical" evidence="1">
    <location>
        <begin position="32"/>
        <end position="50"/>
    </location>
</feature>
<gene>
    <name evidence="2" type="ORF">BRZCDTV_219</name>
</gene>
<keyword evidence="1" id="KW-0472">Membrane</keyword>
<evidence type="ECO:0000313" key="2">
    <source>
        <dbReference type="EMBL" id="SPN79220.1"/>
    </source>
</evidence>
<name>A0A2R8FE71_9VIRU</name>